<dbReference type="HOGENOM" id="CLU_132007_0_0_6"/>
<dbReference type="STRING" id="290338.CKO_00324"/>
<proteinExistence type="predicted"/>
<evidence type="ECO:0000313" key="2">
    <source>
        <dbReference type="Proteomes" id="UP000008148"/>
    </source>
</evidence>
<dbReference type="EMBL" id="CP000822">
    <property type="protein sequence ID" value="ABV11487.1"/>
    <property type="molecule type" value="Genomic_DNA"/>
</dbReference>
<dbReference type="Proteomes" id="UP000008148">
    <property type="component" value="Chromosome"/>
</dbReference>
<dbReference type="KEGG" id="cko:CKO_00324"/>
<sequence>MPGLIFLTRGAQTPRFRQPGQRRLRYQLQRICRAVFNTGRAVFAIQTQITFVRRGFDLILTCWRKDYLHCAEGTGNHAGFTADTFLLVDLNAVFDMTDCAIWATPGARRILAVVAGYRAALMLMFDHRNSGLKMPLVQYVLLIIVGHYASDLTGMASQALLAIGHNKTIHGVLLFWWQKPYSLYECY</sequence>
<reference evidence="1 2" key="1">
    <citation type="submission" date="2007-08" db="EMBL/GenBank/DDBJ databases">
        <authorList>
            <consortium name="The Citrobacter koseri Genome Sequencing Project"/>
            <person name="McClelland M."/>
            <person name="Sanderson E.K."/>
            <person name="Porwollik S."/>
            <person name="Spieth J."/>
            <person name="Clifton W.S."/>
            <person name="Latreille P."/>
            <person name="Courtney L."/>
            <person name="Wang C."/>
            <person name="Pepin K."/>
            <person name="Bhonagiri V."/>
            <person name="Nash W."/>
            <person name="Johnson M."/>
            <person name="Thiruvilangam P."/>
            <person name="Wilson R."/>
        </authorList>
    </citation>
    <scope>NUCLEOTIDE SEQUENCE [LARGE SCALE GENOMIC DNA]</scope>
    <source>
        <strain evidence="2">ATCC BAA-895 / CDC 4225-83 / SGSC4696</strain>
    </source>
</reference>
<name>A8ADC4_CITK8</name>
<keyword evidence="2" id="KW-1185">Reference proteome</keyword>
<protein>
    <submittedName>
        <fullName evidence="1">Uncharacterized protein</fullName>
    </submittedName>
</protein>
<accession>A8ADC4</accession>
<evidence type="ECO:0000313" key="1">
    <source>
        <dbReference type="EMBL" id="ABV11487.1"/>
    </source>
</evidence>
<gene>
    <name evidence="1" type="ordered locus">CKO_00324</name>
</gene>
<organism evidence="1 2">
    <name type="scientific">Citrobacter koseri (strain ATCC BAA-895 / CDC 4225-83 / SGSC4696)</name>
    <dbReference type="NCBI Taxonomy" id="290338"/>
    <lineage>
        <taxon>Bacteria</taxon>
        <taxon>Pseudomonadati</taxon>
        <taxon>Pseudomonadota</taxon>
        <taxon>Gammaproteobacteria</taxon>
        <taxon>Enterobacterales</taxon>
        <taxon>Enterobacteriaceae</taxon>
        <taxon>Citrobacter</taxon>
    </lineage>
</organism>
<dbReference type="AlphaFoldDB" id="A8ADC4"/>